<dbReference type="InterPro" id="IPR050585">
    <property type="entry name" value="Xaa-Pro_dipeptidyl-ppase/CocE"/>
</dbReference>
<dbReference type="InterPro" id="IPR008979">
    <property type="entry name" value="Galactose-bd-like_sf"/>
</dbReference>
<evidence type="ECO:0000313" key="4">
    <source>
        <dbReference type="Proteomes" id="UP000660729"/>
    </source>
</evidence>
<name>A0A8H6VI79_9PEZI</name>
<comment type="caution">
    <text evidence="3">The sequence shown here is derived from an EMBL/GenBank/DDBJ whole genome shotgun (WGS) entry which is preliminary data.</text>
</comment>
<dbReference type="InterPro" id="IPR013736">
    <property type="entry name" value="Xaa-Pro_dipept_C"/>
</dbReference>
<dbReference type="Proteomes" id="UP000660729">
    <property type="component" value="Unassembled WGS sequence"/>
</dbReference>
<dbReference type="Pfam" id="PF08530">
    <property type="entry name" value="PepX_C"/>
    <property type="match status" value="1"/>
</dbReference>
<dbReference type="GO" id="GO:0008239">
    <property type="term" value="F:dipeptidyl-peptidase activity"/>
    <property type="evidence" value="ECO:0007669"/>
    <property type="project" value="InterPro"/>
</dbReference>
<dbReference type="Gene3D" id="1.10.3020.20">
    <property type="match status" value="1"/>
</dbReference>
<protein>
    <submittedName>
        <fullName evidence="3">Cocaine esterase</fullName>
    </submittedName>
</protein>
<dbReference type="SUPFAM" id="SSF53474">
    <property type="entry name" value="alpha/beta-Hydrolases"/>
    <property type="match status" value="1"/>
</dbReference>
<dbReference type="NCBIfam" id="TIGR00976">
    <property type="entry name" value="CocE_NonD"/>
    <property type="match status" value="1"/>
</dbReference>
<keyword evidence="4" id="KW-1185">Reference proteome</keyword>
<dbReference type="InterPro" id="IPR029058">
    <property type="entry name" value="AB_hydrolase_fold"/>
</dbReference>
<dbReference type="PANTHER" id="PTHR43056:SF10">
    <property type="entry name" value="COCE_NOND FAMILY, PUTATIVE (AFU_ORTHOLOGUE AFUA_7G00600)-RELATED"/>
    <property type="match status" value="1"/>
</dbReference>
<evidence type="ECO:0000259" key="2">
    <source>
        <dbReference type="SMART" id="SM00939"/>
    </source>
</evidence>
<dbReference type="Gene3D" id="2.60.120.260">
    <property type="entry name" value="Galactose-binding domain-like"/>
    <property type="match status" value="1"/>
</dbReference>
<dbReference type="Gene3D" id="3.40.50.1820">
    <property type="entry name" value="alpha/beta hydrolase"/>
    <property type="match status" value="1"/>
</dbReference>
<keyword evidence="1" id="KW-0378">Hydrolase</keyword>
<dbReference type="EMBL" id="JABCIY010000202">
    <property type="protein sequence ID" value="KAF7188984.1"/>
    <property type="molecule type" value="Genomic_DNA"/>
</dbReference>
<dbReference type="SUPFAM" id="SSF49785">
    <property type="entry name" value="Galactose-binding domain-like"/>
    <property type="match status" value="1"/>
</dbReference>
<gene>
    <name evidence="3" type="ORF">HII31_09674</name>
</gene>
<dbReference type="PANTHER" id="PTHR43056">
    <property type="entry name" value="PEPTIDASE S9 PROLYL OLIGOPEPTIDASE"/>
    <property type="match status" value="1"/>
</dbReference>
<dbReference type="InterPro" id="IPR005674">
    <property type="entry name" value="CocE/Ser_esterase"/>
</dbReference>
<proteinExistence type="predicted"/>
<organism evidence="3 4">
    <name type="scientific">Pseudocercospora fuligena</name>
    <dbReference type="NCBI Taxonomy" id="685502"/>
    <lineage>
        <taxon>Eukaryota</taxon>
        <taxon>Fungi</taxon>
        <taxon>Dikarya</taxon>
        <taxon>Ascomycota</taxon>
        <taxon>Pezizomycotina</taxon>
        <taxon>Dothideomycetes</taxon>
        <taxon>Dothideomycetidae</taxon>
        <taxon>Mycosphaerellales</taxon>
        <taxon>Mycosphaerellaceae</taxon>
        <taxon>Pseudocercospora</taxon>
    </lineage>
</organism>
<evidence type="ECO:0000313" key="3">
    <source>
        <dbReference type="EMBL" id="KAF7188984.1"/>
    </source>
</evidence>
<dbReference type="OrthoDB" id="2578740at2759"/>
<dbReference type="SMART" id="SM00939">
    <property type="entry name" value="PepX_C"/>
    <property type="match status" value="1"/>
</dbReference>
<sequence>MPVPVQIAYKPIGKPEIGVNNYQGFHPGKTEILPKGWQRNNAKPLESDIRVDHDVEIVVRDGCRLYVDIYRPAYSTEKIPAVIGWSCYGKKYSALDMLPMTVWNCCVQKEDLSGIEKFEGLDPLKWCPRGYAIISVDSRGTGNSDGQIPIMGSQDAEDAHDVIEALAEMDWCNGNVGMAGNSALAIIQWHTAQLQPPHLAAIAPWEGSGDLFREQFCRGGVFSMSNFDLITREIIKGNSGVEDFAEMYRRSPVANAYWNDKRADMTKIQCPVFISGSDFSSIHTMGAVRGYMEVPHDKKWIRWSSHQEWYELYCDDHADKELHEFFDLYLKHVQNDFVEKTPKVRWSALQFGNRPALDNIPYTDFPIPGTDYKEFHLYDNALNASPAKSASVMTYNSETGTSFAEYNLTFTEKTRLIGLPKAVLYMSCPDHNDMNVFVHLRKRSKDGELLLHLCFPFHAAPVNSIAEIPEKQRQSTNLHTGSIGVLRASHRAFDSARSIHPNFPFHPHEVEEKITPGDIVKLEIGIWAMGVDFHAGESISVQISGQFPSIAEYKAWSEPRPQHELNHGTHRIHSGPEHPSRIILPFVPL</sequence>
<evidence type="ECO:0000256" key="1">
    <source>
        <dbReference type="ARBA" id="ARBA00022801"/>
    </source>
</evidence>
<reference evidence="3" key="1">
    <citation type="submission" date="2020-04" db="EMBL/GenBank/DDBJ databases">
        <title>Draft genome resource of the tomato pathogen Pseudocercospora fuligena.</title>
        <authorList>
            <person name="Zaccaron A."/>
        </authorList>
    </citation>
    <scope>NUCLEOTIDE SEQUENCE</scope>
    <source>
        <strain evidence="3">PF001</strain>
    </source>
</reference>
<feature type="domain" description="Xaa-Pro dipeptidyl-peptidase C-terminal" evidence="2">
    <location>
        <begin position="323"/>
        <end position="583"/>
    </location>
</feature>
<dbReference type="InterPro" id="IPR000383">
    <property type="entry name" value="Xaa-Pro-like_dom"/>
</dbReference>
<dbReference type="Pfam" id="PF02129">
    <property type="entry name" value="Peptidase_S15"/>
    <property type="match status" value="1"/>
</dbReference>
<dbReference type="AlphaFoldDB" id="A0A8H6VI79"/>
<accession>A0A8H6VI79</accession>